<dbReference type="SUPFAM" id="SSF54001">
    <property type="entry name" value="Cysteine proteinases"/>
    <property type="match status" value="1"/>
</dbReference>
<protein>
    <submittedName>
        <fullName evidence="5">OTU domain-containing protein</fullName>
    </submittedName>
</protein>
<reference evidence="4" key="1">
    <citation type="journal article" date="2013" name="Genetics">
        <title>The draft genome and transcriptome of Panagrellus redivivus are shaped by the harsh demands of a free-living lifestyle.</title>
        <authorList>
            <person name="Srinivasan J."/>
            <person name="Dillman A.R."/>
            <person name="Macchietto M.G."/>
            <person name="Heikkinen L."/>
            <person name="Lakso M."/>
            <person name="Fracchia K.M."/>
            <person name="Antoshechkin I."/>
            <person name="Mortazavi A."/>
            <person name="Wong G."/>
            <person name="Sternberg P.W."/>
        </authorList>
    </citation>
    <scope>NUCLEOTIDE SEQUENCE [LARGE SCALE GENOMIC DNA]</scope>
    <source>
        <strain evidence="4">MT8872</strain>
    </source>
</reference>
<feature type="compositionally biased region" description="Basic and acidic residues" evidence="2">
    <location>
        <begin position="874"/>
        <end position="888"/>
    </location>
</feature>
<dbReference type="Gene3D" id="3.90.70.80">
    <property type="match status" value="1"/>
</dbReference>
<feature type="compositionally biased region" description="Basic residues" evidence="2">
    <location>
        <begin position="298"/>
        <end position="309"/>
    </location>
</feature>
<reference evidence="5" key="2">
    <citation type="submission" date="2020-10" db="UniProtKB">
        <authorList>
            <consortium name="WormBaseParasite"/>
        </authorList>
    </citation>
    <scope>IDENTIFICATION</scope>
</reference>
<sequence>MKPIIDWTNEDVLRELDGYLDYEHLPKSRKPPIVPRTAEELRLKISAITNKVVNRGSISKQIVKRRIERAQQQNPTNSVNVLKQLQKRRRIVEDESDAVLTAKRSHHELPSGVIDLTEQPSRVNDLTKQPSGINDLDTLSSGVNDLTKQPSGINDLTKQPSGINDLDTLSSGVNDLTKQPSGINDLDTLSSSVNDLTEQYSGINDLSANELDHDEVSEVHHESVENVGSCITKTDSSFSEQQIGVDISGDIETGVHPDFLSPSEQRDLSTKTVDSSEHSEQERLETEKPKLVKSGGKSGKHKIQKQKRNPKTEVQYYRSLNSRLKANLIVVPENEGFVRLYTIRDTKKGSAYARCVSCHSTGILKEATGKFCIDEHTESCNPTSLTEFNGQKCTREARNKALHGERIGDAHWKGFAEANDEDAALFYPEYFEQKTQLSRWSKKCYAQEDFSNLQNGQAWKRSSSTNTEVYMTDTAAKALASCEVAVADATFEICPQGFSQVFTIHGLIKSADGLEEYNNLMFALMKGKSEAAYREVADTINGIFDSLNLECQINRLHTDFEMAEQNAMAEIVGEDHVYGCLFHFTKAVLQKIGELKLYPYYRLKVNGKYAPEYMPIRIYVRCLLALPCLPKADAQRLWRILKTPPPPPNGDIVWPTKQLKRLVRYYRRTWINRKGNTWTFWKLGRVRNTNAAESFHSAQSKTSCTKPSLNAFLSQRRTLATAVDLRLVKLQKPKVRVKPQNLRYKRIQKAVEALELEYEQARQECLGDRELAILMIRFTRRISYTLHDIANKSGKTVKDSRKKKDLAAAFETSSVWKNIAGIDNNSSVFMDETLQQEEMNDYSLIDDGDSDICGHMMDEEVNDDAVAQPAPMPKSEDATDEAKTEQSHIFEASEDSVMSTSATSSSHTFELQDSDDSDGSDDSDDSDDSADFSIPATSSSHPLELQLSNDSGEFAIPATSSSHSLQLLDASSYEPSKVPADKSIKETDDKIVCISPPTIRLIELAAKYKWTFEDNPNAWMIEDNPNRWTIEDLQRLKPVKNRDVKPDGNCGFRALSFVLTGSEDNHKKLRKDITSAILNDKLESAYYRCFGRKKIQAIAAIKQYPARSASDIPRWMTTEELVAAAILFNLNIIVYTGNSWQPNNQNFCLSGQLFQLVDAPTVLLDNSSKTHFQVVLAVQD</sequence>
<keyword evidence="1" id="KW-0175">Coiled coil</keyword>
<dbReference type="Proteomes" id="UP000492821">
    <property type="component" value="Unassembled WGS sequence"/>
</dbReference>
<dbReference type="GO" id="GO:0016579">
    <property type="term" value="P:protein deubiquitination"/>
    <property type="evidence" value="ECO:0007669"/>
    <property type="project" value="TreeGrafter"/>
</dbReference>
<dbReference type="PROSITE" id="PS50802">
    <property type="entry name" value="OTU"/>
    <property type="match status" value="1"/>
</dbReference>
<dbReference type="PANTHER" id="PTHR12419">
    <property type="entry name" value="OTU DOMAIN CONTAINING PROTEIN"/>
    <property type="match status" value="1"/>
</dbReference>
<feature type="compositionally biased region" description="Basic and acidic residues" evidence="2">
    <location>
        <begin position="264"/>
        <end position="290"/>
    </location>
</feature>
<dbReference type="InterPro" id="IPR057001">
    <property type="entry name" value="RYYR-CCHC"/>
</dbReference>
<feature type="domain" description="OTU" evidence="3">
    <location>
        <begin position="1039"/>
        <end position="1178"/>
    </location>
</feature>
<feature type="compositionally biased region" description="Low complexity" evidence="2">
    <location>
        <begin position="895"/>
        <end position="908"/>
    </location>
</feature>
<accession>A0A7E4VQZ5</accession>
<dbReference type="InterPro" id="IPR050704">
    <property type="entry name" value="Peptidase_C85-like"/>
</dbReference>
<evidence type="ECO:0000313" key="5">
    <source>
        <dbReference type="WBParaSite" id="Pan_g24002.t1"/>
    </source>
</evidence>
<evidence type="ECO:0000256" key="2">
    <source>
        <dbReference type="SAM" id="MobiDB-lite"/>
    </source>
</evidence>
<dbReference type="WBParaSite" id="Pan_g24002.t1">
    <property type="protein sequence ID" value="Pan_g24002.t1"/>
    <property type="gene ID" value="Pan_g24002"/>
</dbReference>
<evidence type="ECO:0000256" key="1">
    <source>
        <dbReference type="SAM" id="Coils"/>
    </source>
</evidence>
<organism evidence="4 5">
    <name type="scientific">Panagrellus redivivus</name>
    <name type="common">Microworm</name>
    <dbReference type="NCBI Taxonomy" id="6233"/>
    <lineage>
        <taxon>Eukaryota</taxon>
        <taxon>Metazoa</taxon>
        <taxon>Ecdysozoa</taxon>
        <taxon>Nematoda</taxon>
        <taxon>Chromadorea</taxon>
        <taxon>Rhabditida</taxon>
        <taxon>Tylenchina</taxon>
        <taxon>Panagrolaimomorpha</taxon>
        <taxon>Panagrolaimoidea</taxon>
        <taxon>Panagrolaimidae</taxon>
        <taxon>Panagrellus</taxon>
    </lineage>
</organism>
<dbReference type="InterPro" id="IPR003323">
    <property type="entry name" value="OTU_dom"/>
</dbReference>
<dbReference type="PANTHER" id="PTHR12419:SF7">
    <property type="entry name" value="OTU DOMAIN-CONTAINING PROTEIN 3"/>
    <property type="match status" value="1"/>
</dbReference>
<feature type="region of interest" description="Disordered" evidence="2">
    <location>
        <begin position="867"/>
        <end position="945"/>
    </location>
</feature>
<feature type="compositionally biased region" description="Acidic residues" evidence="2">
    <location>
        <begin position="912"/>
        <end position="930"/>
    </location>
</feature>
<name>A0A7E4VQZ5_PANRE</name>
<feature type="coiled-coil region" evidence="1">
    <location>
        <begin position="744"/>
        <end position="771"/>
    </location>
</feature>
<keyword evidence="4" id="KW-1185">Reference proteome</keyword>
<feature type="region of interest" description="Disordered" evidence="2">
    <location>
        <begin position="250"/>
        <end position="312"/>
    </location>
</feature>
<evidence type="ECO:0000313" key="4">
    <source>
        <dbReference type="Proteomes" id="UP000492821"/>
    </source>
</evidence>
<dbReference type="AlphaFoldDB" id="A0A7E4VQZ5"/>
<evidence type="ECO:0000259" key="3">
    <source>
        <dbReference type="PROSITE" id="PS50802"/>
    </source>
</evidence>
<proteinExistence type="predicted"/>
<dbReference type="Pfam" id="PF23674">
    <property type="entry name" value="RYYR-CCHC"/>
    <property type="match status" value="1"/>
</dbReference>
<dbReference type="InterPro" id="IPR038765">
    <property type="entry name" value="Papain-like_cys_pep_sf"/>
</dbReference>
<feature type="compositionally biased region" description="Polar residues" evidence="2">
    <location>
        <begin position="935"/>
        <end position="945"/>
    </location>
</feature>
<dbReference type="GO" id="GO:0004843">
    <property type="term" value="F:cysteine-type deubiquitinase activity"/>
    <property type="evidence" value="ECO:0007669"/>
    <property type="project" value="TreeGrafter"/>
</dbReference>